<keyword evidence="3" id="KW-1185">Reference proteome</keyword>
<evidence type="ECO:0000256" key="1">
    <source>
        <dbReference type="SAM" id="SignalP"/>
    </source>
</evidence>
<dbReference type="Gene3D" id="2.130.10.10">
    <property type="entry name" value="YVTN repeat-like/Quinoprotein amine dehydrogenase"/>
    <property type="match status" value="2"/>
</dbReference>
<dbReference type="InterPro" id="IPR015943">
    <property type="entry name" value="WD40/YVTN_repeat-like_dom_sf"/>
</dbReference>
<dbReference type="SUPFAM" id="SSF69322">
    <property type="entry name" value="Tricorn protease domain 2"/>
    <property type="match status" value="1"/>
</dbReference>
<dbReference type="EMBL" id="PVNG01000031">
    <property type="protein sequence ID" value="PRX52676.1"/>
    <property type="molecule type" value="Genomic_DNA"/>
</dbReference>
<dbReference type="InterPro" id="IPR051200">
    <property type="entry name" value="Host-pathogen_enzymatic-act"/>
</dbReference>
<dbReference type="Proteomes" id="UP000238312">
    <property type="component" value="Unassembled WGS sequence"/>
</dbReference>
<dbReference type="AlphaFoldDB" id="A0A2T0M5G7"/>
<name>A0A2T0M5G7_9ACTN</name>
<evidence type="ECO:0000313" key="2">
    <source>
        <dbReference type="EMBL" id="PRX52676.1"/>
    </source>
</evidence>
<feature type="chain" id="PRO_5015555709" description="YVTN family beta-propeller protein" evidence="1">
    <location>
        <begin position="40"/>
        <end position="554"/>
    </location>
</feature>
<sequence>MRLPKRGAGSSVTRRLLALSGALAVAAGLLTSLAPAASAADSTTDLGVLMPSVASRSGVVAAGGGKVFVSANTRIIVADTRGVLTGSITGLSAAAGLALSPEGTRLYAALGGSHQVAEVDTADLTIIRRIDLTAYPCPVNLSLSGSRLWVGHGCYRETGGGVIGLDLSAPVPVPVPIDADTFDAPRVAVAGDTLAVANTSAESSDLLIYDVSDTPATLRGTIESHPNDQGLPNGLALTPDGSTVISVAADTHQLAAWDTTSLAKVRDYATEAADSPAAVAISPDGAHIAGGWKSAFTLYGTPTATTLHQTTPPAAHSLGSLAFSGADVFGVLRGNNDKRLRLWRLHGVTLPSSKLTLTGPSRATAYEEFTLTGRLTLSDGSAPGVQTLTVTRRSPISGSPVTPLPDVTTAADGTFTITDTQPPTKVTYDVLWNGSTDHRWSKAHRTISITLPPSSLTLSGPSEGSVGEQLQFSGVLKAGDRVFPSTTTLKVHRALARADLTQLFELTPAPDGSFSFTDTPTGPGEYTYAVEWEGDTSHRGTWVERDVTVLEQQE</sequence>
<organism evidence="2 3">
    <name type="scientific">Nonomuraea fuscirosea</name>
    <dbReference type="NCBI Taxonomy" id="1291556"/>
    <lineage>
        <taxon>Bacteria</taxon>
        <taxon>Bacillati</taxon>
        <taxon>Actinomycetota</taxon>
        <taxon>Actinomycetes</taxon>
        <taxon>Streptosporangiales</taxon>
        <taxon>Streptosporangiaceae</taxon>
        <taxon>Nonomuraea</taxon>
    </lineage>
</organism>
<accession>A0A2T0M5G7</accession>
<comment type="caution">
    <text evidence="2">The sequence shown here is derived from an EMBL/GenBank/DDBJ whole genome shotgun (WGS) entry which is preliminary data.</text>
</comment>
<reference evidence="2 3" key="1">
    <citation type="submission" date="2018-03" db="EMBL/GenBank/DDBJ databases">
        <title>Genomic Encyclopedia of Type Strains, Phase III (KMG-III): the genomes of soil and plant-associated and newly described type strains.</title>
        <authorList>
            <person name="Whitman W."/>
        </authorList>
    </citation>
    <scope>NUCLEOTIDE SEQUENCE [LARGE SCALE GENOMIC DNA]</scope>
    <source>
        <strain evidence="2 3">CGMCC 4.7104</strain>
    </source>
</reference>
<evidence type="ECO:0008006" key="4">
    <source>
        <dbReference type="Google" id="ProtNLM"/>
    </source>
</evidence>
<gene>
    <name evidence="2" type="ORF">B0I32_13173</name>
</gene>
<proteinExistence type="predicted"/>
<protein>
    <recommendedName>
        <fullName evidence="4">YVTN family beta-propeller protein</fullName>
    </recommendedName>
</protein>
<keyword evidence="1" id="KW-0732">Signal</keyword>
<dbReference type="PANTHER" id="PTHR47197:SF3">
    <property type="entry name" value="DIHYDRO-HEME D1 DEHYDROGENASE"/>
    <property type="match status" value="1"/>
</dbReference>
<dbReference type="InterPro" id="IPR006311">
    <property type="entry name" value="TAT_signal"/>
</dbReference>
<evidence type="ECO:0000313" key="3">
    <source>
        <dbReference type="Proteomes" id="UP000238312"/>
    </source>
</evidence>
<dbReference type="OrthoDB" id="4332189at2"/>
<dbReference type="PROSITE" id="PS51318">
    <property type="entry name" value="TAT"/>
    <property type="match status" value="1"/>
</dbReference>
<dbReference type="PANTHER" id="PTHR47197">
    <property type="entry name" value="PROTEIN NIRF"/>
    <property type="match status" value="1"/>
</dbReference>
<feature type="signal peptide" evidence="1">
    <location>
        <begin position="1"/>
        <end position="39"/>
    </location>
</feature>
<dbReference type="RefSeq" id="WP_146178603.1">
    <property type="nucleotide sequence ID" value="NZ_PVNG01000031.1"/>
</dbReference>